<dbReference type="InterPro" id="IPR013785">
    <property type="entry name" value="Aldolase_TIM"/>
</dbReference>
<gene>
    <name evidence="5" type="ORF">C481_12964</name>
</gene>
<comment type="caution">
    <text evidence="5">The sequence shown here is derived from an EMBL/GenBank/DDBJ whole genome shotgun (WGS) entry which is preliminary data.</text>
</comment>
<proteinExistence type="predicted"/>
<dbReference type="Pfam" id="PF03060">
    <property type="entry name" value="NMO"/>
    <property type="match status" value="1"/>
</dbReference>
<dbReference type="PANTHER" id="PTHR32332:SF20">
    <property type="entry name" value="2-NITROPROPANE DIOXYGENASE-LIKE PROTEIN"/>
    <property type="match status" value="1"/>
</dbReference>
<dbReference type="SUPFAM" id="SSF51412">
    <property type="entry name" value="Inosine monophosphate dehydrogenase (IMPDH)"/>
    <property type="match status" value="1"/>
</dbReference>
<name>M0APW2_NATA1</name>
<evidence type="ECO:0000256" key="3">
    <source>
        <dbReference type="ARBA" id="ARBA00023002"/>
    </source>
</evidence>
<keyword evidence="6" id="KW-1185">Reference proteome</keyword>
<dbReference type="Proteomes" id="UP000011554">
    <property type="component" value="Unassembled WGS sequence"/>
</dbReference>
<dbReference type="CDD" id="cd04730">
    <property type="entry name" value="NPD_like"/>
    <property type="match status" value="1"/>
</dbReference>
<feature type="region of interest" description="Disordered" evidence="4">
    <location>
        <begin position="1"/>
        <end position="45"/>
    </location>
</feature>
<evidence type="ECO:0000256" key="4">
    <source>
        <dbReference type="SAM" id="MobiDB-lite"/>
    </source>
</evidence>
<dbReference type="GO" id="GO:0018580">
    <property type="term" value="F:nitronate monooxygenase activity"/>
    <property type="evidence" value="ECO:0007669"/>
    <property type="project" value="InterPro"/>
</dbReference>
<feature type="compositionally biased region" description="Polar residues" evidence="4">
    <location>
        <begin position="27"/>
        <end position="44"/>
    </location>
</feature>
<dbReference type="InterPro" id="IPR004136">
    <property type="entry name" value="NMO"/>
</dbReference>
<keyword evidence="3" id="KW-0560">Oxidoreductase</keyword>
<dbReference type="STRING" id="29540.C481_12964"/>
<dbReference type="EMBL" id="AOIO01000030">
    <property type="protein sequence ID" value="ELZ00555.1"/>
    <property type="molecule type" value="Genomic_DNA"/>
</dbReference>
<dbReference type="Gene3D" id="3.20.20.70">
    <property type="entry name" value="Aldolase class I"/>
    <property type="match status" value="1"/>
</dbReference>
<dbReference type="GO" id="GO:0051213">
    <property type="term" value="F:dioxygenase activity"/>
    <property type="evidence" value="ECO:0007669"/>
    <property type="project" value="UniProtKB-KW"/>
</dbReference>
<protein>
    <submittedName>
        <fullName evidence="5">2-nitropropane dioxygenase</fullName>
    </submittedName>
</protein>
<sequence length="381" mass="39838">MTGADADGDDRTATAGQMRSAGDRPTTGRTQGAPDSSGGRTNRFPSAMSRLETSLTEMLDLDAPLVQAPIGSATCPELAAAVADAGALGMLAITWRDEAQTREVAAETARRTDGVFGVNIVVDPDAKTVPTETHIQCCLEEGVDVFSFSFGDAAPYVGRIHDHGGTVLQSVGSADEAMAAVDAGVDSIVAQGWEAGGHVQSNVATLPLVPRVVDAVPDTPVIAAGGIADGRGIGAVLTLGAAGAWLGTRFLATPEARVHRLYRQRVLDASETETVYATLYDEGWPNAPHRVLENETVANWRAAGEPETDRPGSNDTVAETGDGTPVRRYEDSLATPELRGEVEQLPLYAGQSAGITRDVLPAAELVRELADETIAALDRTQ</sequence>
<feature type="region of interest" description="Disordered" evidence="4">
    <location>
        <begin position="304"/>
        <end position="328"/>
    </location>
</feature>
<dbReference type="PANTHER" id="PTHR32332">
    <property type="entry name" value="2-NITROPROPANE DIOXYGENASE"/>
    <property type="match status" value="1"/>
</dbReference>
<keyword evidence="5" id="KW-0223">Dioxygenase</keyword>
<evidence type="ECO:0000313" key="5">
    <source>
        <dbReference type="EMBL" id="ELZ00555.1"/>
    </source>
</evidence>
<evidence type="ECO:0000256" key="1">
    <source>
        <dbReference type="ARBA" id="ARBA00022630"/>
    </source>
</evidence>
<organism evidence="5 6">
    <name type="scientific">Natrialba asiatica (strain ATCC 700177 / DSM 12278 / JCM 9576 / FERM P-10747 / NBRC 102637 / 172P1)</name>
    <dbReference type="NCBI Taxonomy" id="29540"/>
    <lineage>
        <taxon>Archaea</taxon>
        <taxon>Methanobacteriati</taxon>
        <taxon>Methanobacteriota</taxon>
        <taxon>Stenosarchaea group</taxon>
        <taxon>Halobacteria</taxon>
        <taxon>Halobacteriales</taxon>
        <taxon>Natrialbaceae</taxon>
        <taxon>Natrialba</taxon>
    </lineage>
</organism>
<keyword evidence="1" id="KW-0285">Flavoprotein</keyword>
<accession>M0APW2</accession>
<keyword evidence="2" id="KW-0288">FMN</keyword>
<dbReference type="AlphaFoldDB" id="M0APW2"/>
<dbReference type="eggNOG" id="arCOG00635">
    <property type="taxonomic scope" value="Archaea"/>
</dbReference>
<dbReference type="PATRIC" id="fig|29540.5.peg.2627"/>
<reference evidence="5 6" key="1">
    <citation type="journal article" date="2014" name="PLoS Genet.">
        <title>Phylogenetically driven sequencing of extremely halophilic archaea reveals strategies for static and dynamic osmo-response.</title>
        <authorList>
            <person name="Becker E.A."/>
            <person name="Seitzer P.M."/>
            <person name="Tritt A."/>
            <person name="Larsen D."/>
            <person name="Krusor M."/>
            <person name="Yao A.I."/>
            <person name="Wu D."/>
            <person name="Madern D."/>
            <person name="Eisen J.A."/>
            <person name="Darling A.E."/>
            <person name="Facciotti M.T."/>
        </authorList>
    </citation>
    <scope>NUCLEOTIDE SEQUENCE [LARGE SCALE GENOMIC DNA]</scope>
    <source>
        <strain evidence="5 6">DSM 12278</strain>
    </source>
</reference>
<evidence type="ECO:0000256" key="2">
    <source>
        <dbReference type="ARBA" id="ARBA00022643"/>
    </source>
</evidence>
<evidence type="ECO:0000313" key="6">
    <source>
        <dbReference type="Proteomes" id="UP000011554"/>
    </source>
</evidence>